<gene>
    <name evidence="1" type="ORF">HZH66_013853</name>
</gene>
<name>A0A834J498_VESVU</name>
<evidence type="ECO:0000313" key="2">
    <source>
        <dbReference type="Proteomes" id="UP000614350"/>
    </source>
</evidence>
<evidence type="ECO:0000313" key="1">
    <source>
        <dbReference type="EMBL" id="KAF7381459.1"/>
    </source>
</evidence>
<organism evidence="1 2">
    <name type="scientific">Vespula vulgaris</name>
    <name type="common">Yellow jacket</name>
    <name type="synonym">Wasp</name>
    <dbReference type="NCBI Taxonomy" id="7454"/>
    <lineage>
        <taxon>Eukaryota</taxon>
        <taxon>Metazoa</taxon>
        <taxon>Ecdysozoa</taxon>
        <taxon>Arthropoda</taxon>
        <taxon>Hexapoda</taxon>
        <taxon>Insecta</taxon>
        <taxon>Pterygota</taxon>
        <taxon>Neoptera</taxon>
        <taxon>Endopterygota</taxon>
        <taxon>Hymenoptera</taxon>
        <taxon>Apocrita</taxon>
        <taxon>Aculeata</taxon>
        <taxon>Vespoidea</taxon>
        <taxon>Vespidae</taxon>
        <taxon>Vespinae</taxon>
        <taxon>Vespula</taxon>
    </lineage>
</organism>
<dbReference type="AlphaFoldDB" id="A0A834J498"/>
<comment type="caution">
    <text evidence="1">The sequence shown here is derived from an EMBL/GenBank/DDBJ whole genome shotgun (WGS) entry which is preliminary data.</text>
</comment>
<sequence length="82" mass="9458">MSEKEKKKEKHCTQLPMSATVAHMDDRCRKRIDLVTMSMNATAGTILVDQEINRILFEREQECYEQQSVNTTSPPGKIKCKK</sequence>
<reference evidence="1" key="1">
    <citation type="journal article" date="2020" name="G3 (Bethesda)">
        <title>High-Quality Assemblies for Three Invasive Social Wasps from the &lt;i&gt;Vespula&lt;/i&gt; Genus.</title>
        <authorList>
            <person name="Harrop T.W.R."/>
            <person name="Guhlin J."/>
            <person name="McLaughlin G.M."/>
            <person name="Permina E."/>
            <person name="Stockwell P."/>
            <person name="Gilligan J."/>
            <person name="Le Lec M.F."/>
            <person name="Gruber M.A.M."/>
            <person name="Quinn O."/>
            <person name="Lovegrove M."/>
            <person name="Duncan E.J."/>
            <person name="Remnant E.J."/>
            <person name="Van Eeckhoven J."/>
            <person name="Graham B."/>
            <person name="Knapp R.A."/>
            <person name="Langford K.W."/>
            <person name="Kronenberg Z."/>
            <person name="Press M.O."/>
            <person name="Eacker S.M."/>
            <person name="Wilson-Rankin E.E."/>
            <person name="Purcell J."/>
            <person name="Lester P.J."/>
            <person name="Dearden P.K."/>
        </authorList>
    </citation>
    <scope>NUCLEOTIDE SEQUENCE</scope>
    <source>
        <strain evidence="1">Marl-1</strain>
    </source>
</reference>
<protein>
    <submittedName>
        <fullName evidence="1">Uncharacterized protein</fullName>
    </submittedName>
</protein>
<dbReference type="Proteomes" id="UP000614350">
    <property type="component" value="Unassembled WGS sequence"/>
</dbReference>
<accession>A0A834J498</accession>
<dbReference type="EMBL" id="JACSEA010000020">
    <property type="protein sequence ID" value="KAF7381459.1"/>
    <property type="molecule type" value="Genomic_DNA"/>
</dbReference>
<keyword evidence="2" id="KW-1185">Reference proteome</keyword>
<proteinExistence type="predicted"/>